<protein>
    <recommendedName>
        <fullName evidence="8">Glycogen [starch] synthase</fullName>
        <ecNumber evidence="8">2.4.1.11</ecNumber>
    </recommendedName>
</protein>
<dbReference type="PANTHER" id="PTHR10176">
    <property type="entry name" value="GLYCOGEN SYNTHASE"/>
    <property type="match status" value="1"/>
</dbReference>
<dbReference type="AlphaFoldDB" id="A0A8J9ZKS3"/>
<organism evidence="10 11">
    <name type="scientific">Branchiostoma lanceolatum</name>
    <name type="common">Common lancelet</name>
    <name type="synonym">Amphioxus lanceolatum</name>
    <dbReference type="NCBI Taxonomy" id="7740"/>
    <lineage>
        <taxon>Eukaryota</taxon>
        <taxon>Metazoa</taxon>
        <taxon>Chordata</taxon>
        <taxon>Cephalochordata</taxon>
        <taxon>Leptocardii</taxon>
        <taxon>Amphioxiformes</taxon>
        <taxon>Branchiostomatidae</taxon>
        <taxon>Branchiostoma</taxon>
    </lineage>
</organism>
<dbReference type="EMBL" id="OV696688">
    <property type="protein sequence ID" value="CAH1256328.1"/>
    <property type="molecule type" value="Genomic_DNA"/>
</dbReference>
<evidence type="ECO:0000256" key="2">
    <source>
        <dbReference type="ARBA" id="ARBA00010686"/>
    </source>
</evidence>
<evidence type="ECO:0000256" key="1">
    <source>
        <dbReference type="ARBA" id="ARBA00004964"/>
    </source>
</evidence>
<dbReference type="PANTHER" id="PTHR10176:SF3">
    <property type="entry name" value="GLYCOGEN [STARCH] SYNTHASE"/>
    <property type="match status" value="1"/>
</dbReference>
<dbReference type="SUPFAM" id="SSF53756">
    <property type="entry name" value="UDP-Glycosyltransferase/glycogen phosphorylase"/>
    <property type="match status" value="2"/>
</dbReference>
<dbReference type="Gene3D" id="3.40.50.2000">
    <property type="entry name" value="Glycogen Phosphorylase B"/>
    <property type="match status" value="3"/>
</dbReference>
<gene>
    <name evidence="10" type="primary">GYS1</name>
    <name evidence="10" type="ORF">BLAG_LOCUS14733</name>
</gene>
<dbReference type="FunFam" id="3.40.50.2000:FF:000014">
    <property type="entry name" value="Glycogen [starch] synthase"/>
    <property type="match status" value="1"/>
</dbReference>
<dbReference type="Gene3D" id="6.10.260.10">
    <property type="match status" value="1"/>
</dbReference>
<comment type="similarity">
    <text evidence="2 8">Belongs to the glycosyltransferase 3 family.</text>
</comment>
<keyword evidence="5 8" id="KW-0320">Glycogen biosynthesis</keyword>
<comment type="function">
    <text evidence="8">Transfers the glycosyl residue from UDP-Glc to the non-reducing end of alpha-1,4-glucan.</text>
</comment>
<evidence type="ECO:0000256" key="3">
    <source>
        <dbReference type="ARBA" id="ARBA00022676"/>
    </source>
</evidence>
<evidence type="ECO:0000256" key="6">
    <source>
        <dbReference type="ARBA" id="ARBA00043883"/>
    </source>
</evidence>
<evidence type="ECO:0000256" key="7">
    <source>
        <dbReference type="ARBA" id="ARBA00047345"/>
    </source>
</evidence>
<evidence type="ECO:0000256" key="5">
    <source>
        <dbReference type="ARBA" id="ARBA00023056"/>
    </source>
</evidence>
<keyword evidence="4 8" id="KW-0808">Transferase</keyword>
<evidence type="ECO:0000256" key="4">
    <source>
        <dbReference type="ARBA" id="ARBA00022679"/>
    </source>
</evidence>
<dbReference type="Pfam" id="PF05693">
    <property type="entry name" value="Glycogen_syn"/>
    <property type="match status" value="2"/>
</dbReference>
<feature type="compositionally biased region" description="Acidic residues" evidence="9">
    <location>
        <begin position="925"/>
        <end position="938"/>
    </location>
</feature>
<comment type="function">
    <text evidence="6">Glycogen synthase participates in the glycogen biosynthetic process along with glycogenin and glycogen branching enzyme. Extends the primer composed of a few glucose units formed by glycogenin by adding new glucose units to it. In this context, glycogen synthase transfers the glycosyl residue from UDP-Glc to the non-reducing end of alpha-1,4-glucan.</text>
</comment>
<feature type="region of interest" description="Disordered" evidence="9">
    <location>
        <begin position="891"/>
        <end position="949"/>
    </location>
</feature>
<dbReference type="EC" id="2.4.1.11" evidence="8"/>
<keyword evidence="3 8" id="KW-0328">Glycosyltransferase</keyword>
<dbReference type="OrthoDB" id="6335297at2759"/>
<dbReference type="UniPathway" id="UPA00164"/>
<dbReference type="Proteomes" id="UP000838412">
    <property type="component" value="Chromosome 3"/>
</dbReference>
<dbReference type="GO" id="GO:0005978">
    <property type="term" value="P:glycogen biosynthetic process"/>
    <property type="evidence" value="ECO:0007669"/>
    <property type="project" value="UniProtKB-UniPathway"/>
</dbReference>
<evidence type="ECO:0000313" key="10">
    <source>
        <dbReference type="EMBL" id="CAH1256328.1"/>
    </source>
</evidence>
<comment type="catalytic activity">
    <reaction evidence="7">
        <text>[(1-&gt;4)-alpha-D-glucosyl](n) + UDP-alpha-D-glucose = [(1-&gt;4)-alpha-D-glucosyl](n+1) + UDP + H(+)</text>
        <dbReference type="Rhea" id="RHEA:18549"/>
        <dbReference type="Rhea" id="RHEA-COMP:9584"/>
        <dbReference type="Rhea" id="RHEA-COMP:9587"/>
        <dbReference type="ChEBI" id="CHEBI:15378"/>
        <dbReference type="ChEBI" id="CHEBI:15444"/>
        <dbReference type="ChEBI" id="CHEBI:58223"/>
        <dbReference type="ChEBI" id="CHEBI:58885"/>
        <dbReference type="EC" id="2.4.1.11"/>
    </reaction>
    <physiologicalReaction direction="left-to-right" evidence="7">
        <dbReference type="Rhea" id="RHEA:18550"/>
    </physiologicalReaction>
</comment>
<evidence type="ECO:0000256" key="8">
    <source>
        <dbReference type="RuleBase" id="RU363104"/>
    </source>
</evidence>
<dbReference type="GO" id="GO:0004373">
    <property type="term" value="F:alpha-1,4-glucan glucosyltransferase (UDP-glucose donor) activity"/>
    <property type="evidence" value="ECO:0007669"/>
    <property type="project" value="UniProtKB-EC"/>
</dbReference>
<accession>A0A8J9ZKS3</accession>
<dbReference type="GO" id="GO:0005737">
    <property type="term" value="C:cytoplasm"/>
    <property type="evidence" value="ECO:0007669"/>
    <property type="project" value="TreeGrafter"/>
</dbReference>
<sequence>MDDDFDDFDDNGPMGTRNKWVFEISTEVANKVGGIYTVIRSKAGVTVDELGDHYCLIGPYNENSARLEVDPMEPTNEIMRRTLANMREKGVKVLFGRWLIDGYPRVEYGRWLINAYPRVVLFDVGSVAWKLEGWRKEFWEVAGIGIPWPDRECNDAVLLGFLVAWFLGEFRAQCEQCEGKQYLVAHFHEWMAGVGLVLCRCRNIDVSTIFTTHATLLGRFLCAGNVDFYNNLNKFDVDKEAGNRGIYHRYCMERSAAHCAHVFATVSDITALEAEHLLKRKPDIVTPNGLNVQKFQAIHEFQNLHAIAKEKIAEFVRGHFYGHYDFDIDKTIFMFTAGRYEFSNKGVDMFLEALARLNYYLKSSGSEMTVVAFLIFPAKTNNFNVDSLKGQAVVKQLRETVMEVQSDIGKRIFESCLGGSIPKSEELLQSEDLIKLKRCIFAAQLPTLQVWEVYQRLRAVKVNKAPGPDNIPLKLLKEFACELSTPFCHILNASFATGTVPNQWKEAIVVPVPKSQPASIEQLRPISLTCQFAKIAEFFACEWISKDIHFDTRQFGSLKGRSTVHALVSLVDRLCRGADNPGTISTIVATDFSKAFDRVHHNTVIAKLLDKGLRPELVPWVCDFITARKQRVRDQLERIQRRACRIILGRDYPGYAEALTQLGLTILSERRERLCLKFGRSLLGSEFEHCQNVIKLKRCIFAAQRPNLPPVCTHNMTEDAKDPILNHVRRIQLFNNRADRVKIVFHPEFLSSTSALLAMDYEQFVRGCHLGVFVSYYEPWGYTPAECTVMGIPSITSNLSGFGCFMAEHIADPTSYGIYIVDRRFRNPEESVQQLAGHLFDFTRQSRRQRIIQRNRTERLSELLDWKSLGLYYRKARQLALFKKYPEAIRPDSPKTPQFRYPRPASAPPSPGSSRASTPLPSEHGDDDDEDESYDDSDPNFQPIRMVSRGSEVFEGSYPVIKPIIKKSSNSNGN</sequence>
<evidence type="ECO:0000313" key="11">
    <source>
        <dbReference type="Proteomes" id="UP000838412"/>
    </source>
</evidence>
<dbReference type="InterPro" id="IPR008631">
    <property type="entry name" value="Glycogen_synth"/>
</dbReference>
<comment type="pathway">
    <text evidence="1 8">Glycan biosynthesis; glycogen biosynthesis.</text>
</comment>
<dbReference type="SUPFAM" id="SSF56672">
    <property type="entry name" value="DNA/RNA polymerases"/>
    <property type="match status" value="1"/>
</dbReference>
<keyword evidence="11" id="KW-1185">Reference proteome</keyword>
<proteinExistence type="inferred from homology"/>
<reference evidence="10" key="1">
    <citation type="submission" date="2022-01" db="EMBL/GenBank/DDBJ databases">
        <authorList>
            <person name="Braso-Vives M."/>
        </authorList>
    </citation>
    <scope>NUCLEOTIDE SEQUENCE</scope>
</reference>
<name>A0A8J9ZKS3_BRALA</name>
<evidence type="ECO:0000256" key="9">
    <source>
        <dbReference type="SAM" id="MobiDB-lite"/>
    </source>
</evidence>
<dbReference type="InterPro" id="IPR043502">
    <property type="entry name" value="DNA/RNA_pol_sf"/>
</dbReference>